<accession>A0A917SS36</accession>
<comment type="caution">
    <text evidence="3">The sequence shown here is derived from an EMBL/GenBank/DDBJ whole genome shotgun (WGS) entry which is preliminary data.</text>
</comment>
<dbReference type="InterPro" id="IPR032466">
    <property type="entry name" value="Metal_Hydrolase"/>
</dbReference>
<dbReference type="GO" id="GO:0008448">
    <property type="term" value="F:N-acetylglucosamine-6-phosphate deacetylase activity"/>
    <property type="evidence" value="ECO:0007669"/>
    <property type="project" value="TreeGrafter"/>
</dbReference>
<reference evidence="3" key="2">
    <citation type="submission" date="2020-09" db="EMBL/GenBank/DDBJ databases">
        <authorList>
            <person name="Sun Q."/>
            <person name="Zhou Y."/>
        </authorList>
    </citation>
    <scope>NUCLEOTIDE SEQUENCE</scope>
    <source>
        <strain evidence="3">CGMCC 1.6293</strain>
    </source>
</reference>
<dbReference type="PIRSF" id="PIRSF038971">
    <property type="entry name" value="PhnM"/>
    <property type="match status" value="1"/>
</dbReference>
<keyword evidence="2" id="KW-0378">Hydrolase</keyword>
<proteinExistence type="inferred from homology"/>
<dbReference type="GO" id="GO:0019700">
    <property type="term" value="P:organic phosphonate catabolic process"/>
    <property type="evidence" value="ECO:0007669"/>
    <property type="project" value="InterPro"/>
</dbReference>
<evidence type="ECO:0000256" key="2">
    <source>
        <dbReference type="ARBA" id="ARBA00022801"/>
    </source>
</evidence>
<reference evidence="3" key="1">
    <citation type="journal article" date="2014" name="Int. J. Syst. Evol. Microbiol.">
        <title>Complete genome sequence of Corynebacterium casei LMG S-19264T (=DSM 44701T), isolated from a smear-ripened cheese.</title>
        <authorList>
            <consortium name="US DOE Joint Genome Institute (JGI-PGF)"/>
            <person name="Walter F."/>
            <person name="Albersmeier A."/>
            <person name="Kalinowski J."/>
            <person name="Ruckert C."/>
        </authorList>
    </citation>
    <scope>NUCLEOTIDE SEQUENCE</scope>
    <source>
        <strain evidence="3">CGMCC 1.6293</strain>
    </source>
</reference>
<sequence length="399" mass="41151">MPTPSCGSDFLSAPGLARGGAMLPDFHITGAEVLRPGGLTDAPLGVAGGRLAEGGPGRAVALPGWRVLPGIVDIHGDGFERHLAPRRGAVSDLPRGLVALEAELAANGITTAVLAQFWSWEGGMRGPEFALRMLEALEAVRGRFSTTLLAQLRVETHLLDDYPRIEAAVARFGVGYVVFNDHLPHAALDKGRKVPRLTGQALKSGRSPEAHLALIEALHARGAEVSAAVAALAGRLAARGVRLGSHDDRDAATREGWRARGVAISEFPETFEAVRAAAGAGAPVVMGAPNVMRGGSHAGKIPAAEVVREGGCTALASDYHYPAPRIAALALADEIGLEAAWGLVSSGPAAVLGLEDRGRLESGLRADLVIVDAAGDVGAVIAGGEMRYCSGEVAQAFMA</sequence>
<dbReference type="AlphaFoldDB" id="A0A917SS36"/>
<comment type="similarity">
    <text evidence="1">Belongs to the metallo-dependent hydrolases superfamily. NagA family.</text>
</comment>
<dbReference type="Gene3D" id="3.20.20.140">
    <property type="entry name" value="Metal-dependent hydrolases"/>
    <property type="match status" value="1"/>
</dbReference>
<dbReference type="InterPro" id="IPR011059">
    <property type="entry name" value="Metal-dep_hydrolase_composite"/>
</dbReference>
<keyword evidence="4" id="KW-1185">Reference proteome</keyword>
<dbReference type="PANTHER" id="PTHR11113:SF14">
    <property type="entry name" value="N-ACETYLGLUCOSAMINE-6-PHOSPHATE DEACETYLASE"/>
    <property type="match status" value="1"/>
</dbReference>
<dbReference type="EMBL" id="BMLF01000001">
    <property type="protein sequence ID" value="GGL94890.1"/>
    <property type="molecule type" value="Genomic_DNA"/>
</dbReference>
<name>A0A917SS36_9RHOB</name>
<dbReference type="Gene3D" id="2.30.40.10">
    <property type="entry name" value="Urease, subunit C, domain 1"/>
    <property type="match status" value="1"/>
</dbReference>
<evidence type="ECO:0000256" key="1">
    <source>
        <dbReference type="ARBA" id="ARBA00010716"/>
    </source>
</evidence>
<dbReference type="GO" id="GO:0006046">
    <property type="term" value="P:N-acetylglucosamine catabolic process"/>
    <property type="evidence" value="ECO:0007669"/>
    <property type="project" value="TreeGrafter"/>
</dbReference>
<dbReference type="NCBIfam" id="NF011987">
    <property type="entry name" value="PRK15446.2-3"/>
    <property type="match status" value="1"/>
</dbReference>
<dbReference type="SUPFAM" id="SSF51556">
    <property type="entry name" value="Metallo-dependent hydrolases"/>
    <property type="match status" value="1"/>
</dbReference>
<evidence type="ECO:0000313" key="4">
    <source>
        <dbReference type="Proteomes" id="UP000649829"/>
    </source>
</evidence>
<gene>
    <name evidence="3" type="primary">phnM</name>
    <name evidence="3" type="ORF">GCM10011534_16350</name>
</gene>
<evidence type="ECO:0000313" key="3">
    <source>
        <dbReference type="EMBL" id="GGL94890.1"/>
    </source>
</evidence>
<dbReference type="Proteomes" id="UP000649829">
    <property type="component" value="Unassembled WGS sequence"/>
</dbReference>
<dbReference type="InterPro" id="IPR012696">
    <property type="entry name" value="PhnM"/>
</dbReference>
<dbReference type="PANTHER" id="PTHR11113">
    <property type="entry name" value="N-ACETYLGLUCOSAMINE-6-PHOSPHATE DEACETYLASE"/>
    <property type="match status" value="1"/>
</dbReference>
<organism evidence="3 4">
    <name type="scientific">Pseudooceanicola nanhaiensis</name>
    <dbReference type="NCBI Taxonomy" id="375761"/>
    <lineage>
        <taxon>Bacteria</taxon>
        <taxon>Pseudomonadati</taxon>
        <taxon>Pseudomonadota</taxon>
        <taxon>Alphaproteobacteria</taxon>
        <taxon>Rhodobacterales</taxon>
        <taxon>Paracoccaceae</taxon>
        <taxon>Pseudooceanicola</taxon>
    </lineage>
</organism>
<dbReference type="SUPFAM" id="SSF51338">
    <property type="entry name" value="Composite domain of metallo-dependent hydrolases"/>
    <property type="match status" value="1"/>
</dbReference>
<protein>
    <submittedName>
        <fullName evidence="3">Alpha-D-ribose 1-methylphosphonate 5-triphosphate diphosphatase</fullName>
    </submittedName>
</protein>